<feature type="region of interest" description="Disordered" evidence="1">
    <location>
        <begin position="460"/>
        <end position="479"/>
    </location>
</feature>
<accession>U1PD51</accession>
<feature type="non-terminal residue" evidence="2">
    <location>
        <position position="509"/>
    </location>
</feature>
<dbReference type="HOGENOM" id="CLU_534767_0_0_2"/>
<evidence type="ECO:0000313" key="2">
    <source>
        <dbReference type="EMBL" id="ERG90021.1"/>
    </source>
</evidence>
<evidence type="ECO:0000256" key="1">
    <source>
        <dbReference type="SAM" id="MobiDB-lite"/>
    </source>
</evidence>
<sequence length="509" mass="57922">PEEPPEPRTVQQSEYTTRIVASIEYESGDGVEQIKQALEEDNLSPSVFLFLDSLSEIEIRSRQDTSFSRSLHGGHVDTFDEPEGVPEARDLYKQYAEGDSEDRLSDDDLVQVRRTGDGDGEEQWVVFRDIWEIDESLRRPRLRKNLETSDLFIAFRISQNGRLLELEDGGSVRISPVHSYLPLSELDVDIDFLIHADFDLDPSREGIRSNSEWNDRAAEVVREQCLQNVLEVLDDHSEWWRQSHLIIPQSQDGDNLIISNILEEFRRGFAESYDFIRDMECQKIVPVSQVRDFTEYARNSFESDEIEQVIDYRPVHRDQRKVLERFGKSGTKKLAEILAKSGAPDILEKHTNKENTTDWFAQLYQNLAAEKSETNTRKRKMRNALNNQIILKNSGELSVGRSSASSRQDDWKVFLPAEDGSSTLPFDDMSDLLDTIEPEVLSGEDSDHSPGELFEDFGVESVDTEEGISEALPEDRSSLSKSKGECVSILDTISDTILESDDADKSISA</sequence>
<reference evidence="2 3" key="1">
    <citation type="journal article" date="2013" name="PLoS ONE">
        <title>Assembly-driven community genomics of a hypersaline microbial ecosystem.</title>
        <authorList>
            <person name="Podell S."/>
            <person name="Ugalde J.A."/>
            <person name="Narasingarao P."/>
            <person name="Banfield J.F."/>
            <person name="Heidelberg K.B."/>
            <person name="Allen E.E."/>
        </authorList>
    </citation>
    <scope>NUCLEOTIDE SEQUENCE [LARGE SCALE GENOMIC DNA]</scope>
    <source>
        <strain evidence="3">J07HQW1</strain>
    </source>
</reference>
<proteinExistence type="predicted"/>
<name>U1PD51_9EURY</name>
<gene>
    <name evidence="2" type="ORF">J07HQW1_00034</name>
</gene>
<dbReference type="EMBL" id="KE356560">
    <property type="protein sequence ID" value="ERG90021.1"/>
    <property type="molecule type" value="Genomic_DNA"/>
</dbReference>
<protein>
    <submittedName>
        <fullName evidence="2">Uncharacterized protein</fullName>
    </submittedName>
</protein>
<organism evidence="2 3">
    <name type="scientific">Haloquadratum walsbyi J07HQW1</name>
    <dbReference type="NCBI Taxonomy" id="1238424"/>
    <lineage>
        <taxon>Archaea</taxon>
        <taxon>Methanobacteriati</taxon>
        <taxon>Methanobacteriota</taxon>
        <taxon>Stenosarchaea group</taxon>
        <taxon>Halobacteria</taxon>
        <taxon>Halobacteriales</taxon>
        <taxon>Haloferacaceae</taxon>
        <taxon>Haloquadratum</taxon>
    </lineage>
</organism>
<dbReference type="Proteomes" id="UP000030649">
    <property type="component" value="Unassembled WGS sequence"/>
</dbReference>
<feature type="non-terminal residue" evidence="2">
    <location>
        <position position="1"/>
    </location>
</feature>
<dbReference type="AlphaFoldDB" id="U1PD51"/>
<evidence type="ECO:0000313" key="3">
    <source>
        <dbReference type="Proteomes" id="UP000030649"/>
    </source>
</evidence>